<name>A0A3R9Q3W0_9BACI</name>
<evidence type="ECO:0000256" key="4">
    <source>
        <dbReference type="PIRSR" id="PIRSR000915-3"/>
    </source>
</evidence>
<evidence type="ECO:0000256" key="1">
    <source>
        <dbReference type="PIRNR" id="PIRNR000915"/>
    </source>
</evidence>
<dbReference type="GO" id="GO:0016791">
    <property type="term" value="F:phosphatase activity"/>
    <property type="evidence" value="ECO:0007669"/>
    <property type="project" value="TreeGrafter"/>
</dbReference>
<organism evidence="5 6">
    <name type="scientific">Salibacterium salarium</name>
    <dbReference type="NCBI Taxonomy" id="284579"/>
    <lineage>
        <taxon>Bacteria</taxon>
        <taxon>Bacillati</taxon>
        <taxon>Bacillota</taxon>
        <taxon>Bacilli</taxon>
        <taxon>Bacillales</taxon>
        <taxon>Bacillaceae</taxon>
    </lineage>
</organism>
<dbReference type="PANTHER" id="PTHR19288:SF46">
    <property type="entry name" value="HALOACID DEHALOGENASE-LIKE HYDROLASE DOMAIN-CONTAINING PROTEIN 2"/>
    <property type="match status" value="1"/>
</dbReference>
<dbReference type="NCBIfam" id="TIGR01460">
    <property type="entry name" value="HAD-SF-IIA"/>
    <property type="match status" value="1"/>
</dbReference>
<feature type="binding site" evidence="4">
    <location>
        <position position="212"/>
    </location>
    <ligand>
        <name>Mg(2+)</name>
        <dbReference type="ChEBI" id="CHEBI:18420"/>
    </ligand>
</feature>
<dbReference type="InterPro" id="IPR036412">
    <property type="entry name" value="HAD-like_sf"/>
</dbReference>
<comment type="cofactor">
    <cofactor evidence="4">
        <name>Mg(2+)</name>
        <dbReference type="ChEBI" id="CHEBI:18420"/>
    </cofactor>
    <text evidence="4">Divalent metal ions. Mg(2+) is the most effective.</text>
</comment>
<gene>
    <name evidence="5" type="ORF">D7Z54_12230</name>
</gene>
<dbReference type="EMBL" id="RBVX01000010">
    <property type="protein sequence ID" value="RSL33069.1"/>
    <property type="molecule type" value="Genomic_DNA"/>
</dbReference>
<dbReference type="Pfam" id="PF13242">
    <property type="entry name" value="Hydrolase_like"/>
    <property type="match status" value="1"/>
</dbReference>
<feature type="active site" description="Proton donor" evidence="2">
    <location>
        <position position="15"/>
    </location>
</feature>
<dbReference type="PANTHER" id="PTHR19288">
    <property type="entry name" value="4-NITROPHENYLPHOSPHATASE-RELATED"/>
    <property type="match status" value="1"/>
</dbReference>
<dbReference type="GO" id="GO:0005737">
    <property type="term" value="C:cytoplasm"/>
    <property type="evidence" value="ECO:0007669"/>
    <property type="project" value="TreeGrafter"/>
</dbReference>
<dbReference type="GO" id="GO:0046872">
    <property type="term" value="F:metal ion binding"/>
    <property type="evidence" value="ECO:0007669"/>
    <property type="project" value="UniProtKB-KW"/>
</dbReference>
<dbReference type="PIRSF" id="PIRSF000915">
    <property type="entry name" value="PGP-type_phosphatase"/>
    <property type="match status" value="1"/>
</dbReference>
<dbReference type="InterPro" id="IPR006357">
    <property type="entry name" value="HAD-SF_hydro_IIA"/>
</dbReference>
<evidence type="ECO:0000313" key="5">
    <source>
        <dbReference type="EMBL" id="RSL33069.1"/>
    </source>
</evidence>
<comment type="function">
    <text evidence="1">Catalyzes the dephosphorylation of 2-6 carbon acid sugars in vitro.</text>
</comment>
<feature type="binding site" evidence="4">
    <location>
        <position position="15"/>
    </location>
    <ligand>
        <name>Mg(2+)</name>
        <dbReference type="ChEBI" id="CHEBI:18420"/>
    </ligand>
</feature>
<dbReference type="AlphaFoldDB" id="A0A3R9Q3W0"/>
<keyword evidence="1 4" id="KW-0460">Magnesium</keyword>
<dbReference type="EC" id="3.1.3.-" evidence="1"/>
<evidence type="ECO:0000256" key="3">
    <source>
        <dbReference type="PIRSR" id="PIRSR000915-2"/>
    </source>
</evidence>
<keyword evidence="1 4" id="KW-0479">Metal-binding</keyword>
<protein>
    <recommendedName>
        <fullName evidence="1">Acid sugar phosphatase</fullName>
        <ecNumber evidence="1">3.1.3.-</ecNumber>
    </recommendedName>
</protein>
<comment type="caution">
    <text evidence="5">The sequence shown here is derived from an EMBL/GenBank/DDBJ whole genome shotgun (WGS) entry which is preliminary data.</text>
</comment>
<feature type="active site" description="Nucleophile" evidence="2">
    <location>
        <position position="13"/>
    </location>
</feature>
<reference evidence="5 6" key="1">
    <citation type="submission" date="2018-10" db="EMBL/GenBank/DDBJ databases">
        <title>Draft genome sequence of Bacillus salarius IM0101, isolated from a hypersaline soil in Inner Mongolia, China.</title>
        <authorList>
            <person name="Yamprayoonswat W."/>
            <person name="Boonvisut S."/>
            <person name="Jumpathong W."/>
            <person name="Sittihan S."/>
            <person name="Ruangsuj P."/>
            <person name="Wanthongcharoen S."/>
            <person name="Thongpramul N."/>
            <person name="Pimmason S."/>
            <person name="Yu B."/>
            <person name="Yasawong M."/>
        </authorList>
    </citation>
    <scope>NUCLEOTIDE SEQUENCE [LARGE SCALE GENOMIC DNA]</scope>
    <source>
        <strain evidence="5 6">IM0101</strain>
    </source>
</reference>
<dbReference type="Pfam" id="PF13344">
    <property type="entry name" value="Hydrolase_6"/>
    <property type="match status" value="1"/>
</dbReference>
<keyword evidence="5" id="KW-0378">Hydrolase</keyword>
<dbReference type="Gene3D" id="3.40.50.1000">
    <property type="entry name" value="HAD superfamily/HAD-like"/>
    <property type="match status" value="2"/>
</dbReference>
<proteinExistence type="inferred from homology"/>
<evidence type="ECO:0000313" key="6">
    <source>
        <dbReference type="Proteomes" id="UP000275076"/>
    </source>
</evidence>
<feature type="binding site" evidence="4">
    <location>
        <position position="13"/>
    </location>
    <ligand>
        <name>Mg(2+)</name>
        <dbReference type="ChEBI" id="CHEBI:18420"/>
    </ligand>
</feature>
<keyword evidence="6" id="KW-1185">Reference proteome</keyword>
<dbReference type="InterPro" id="IPR023214">
    <property type="entry name" value="HAD_sf"/>
</dbReference>
<evidence type="ECO:0000256" key="2">
    <source>
        <dbReference type="PIRSR" id="PIRSR000915-1"/>
    </source>
</evidence>
<feature type="binding site" evidence="3">
    <location>
        <position position="187"/>
    </location>
    <ligand>
        <name>substrate</name>
    </ligand>
</feature>
<sequence>MKRLGEINGVLIDIDGTIFRGDQLIEGAKEAIEGLASSGKKILFFSNRGNLSRRMAYEKLMKAGIHTTIENIILSSYVAARFLHTNYPKKSVWVLGEDGLVEELKEADIKTAKRPEEAEWLVISLHEHLTYVDLNNAFKAVQNGARIIATNSDKSFPSEEGEAIDVGGMLGAIEATTNKRADVIVGKPSHFMVDEALKQLNLIPEECLVIGDSLGSDMAMGELFGFSTALVLTGGTTGEQAEKYSDKLDFILSSIASLITTD</sequence>
<dbReference type="OrthoDB" id="9810449at2"/>
<dbReference type="SUPFAM" id="SSF56784">
    <property type="entry name" value="HAD-like"/>
    <property type="match status" value="1"/>
</dbReference>
<accession>A0A3R9Q3W0</accession>
<dbReference type="Proteomes" id="UP000275076">
    <property type="component" value="Unassembled WGS sequence"/>
</dbReference>
<dbReference type="RefSeq" id="WP_125556133.1">
    <property type="nucleotide sequence ID" value="NZ_RBVX01000010.1"/>
</dbReference>
<comment type="similarity">
    <text evidence="1">Belongs to the HAD-like hydrolase superfamily. NagD family.</text>
</comment>